<dbReference type="PANTHER" id="PTHR10543">
    <property type="entry name" value="BETA-CAROTENE DIOXYGENASE"/>
    <property type="match status" value="1"/>
</dbReference>
<dbReference type="Proteomes" id="UP001279734">
    <property type="component" value="Unassembled WGS sequence"/>
</dbReference>
<dbReference type="Pfam" id="PF03055">
    <property type="entry name" value="RPE65"/>
    <property type="match status" value="1"/>
</dbReference>
<evidence type="ECO:0000313" key="7">
    <source>
        <dbReference type="EMBL" id="GMH22500.1"/>
    </source>
</evidence>
<feature type="binding site" evidence="5">
    <location>
        <position position="585"/>
    </location>
    <ligand>
        <name>Fe cation</name>
        <dbReference type="ChEBI" id="CHEBI:24875"/>
        <note>catalytic</note>
    </ligand>
</feature>
<proteinExistence type="inferred from homology"/>
<comment type="similarity">
    <text evidence="1">Belongs to the carotenoid oxygenase family.</text>
</comment>
<evidence type="ECO:0000256" key="6">
    <source>
        <dbReference type="SAM" id="MobiDB-lite"/>
    </source>
</evidence>
<dbReference type="GO" id="GO:0009570">
    <property type="term" value="C:chloroplast stroma"/>
    <property type="evidence" value="ECO:0007669"/>
    <property type="project" value="TreeGrafter"/>
</dbReference>
<protein>
    <recommendedName>
        <fullName evidence="9">Carotenoid cleavage dioxygenase</fullName>
    </recommendedName>
</protein>
<dbReference type="GO" id="GO:0046872">
    <property type="term" value="F:metal ion binding"/>
    <property type="evidence" value="ECO:0007669"/>
    <property type="project" value="UniProtKB-KW"/>
</dbReference>
<organism evidence="7 8">
    <name type="scientific">Nepenthes gracilis</name>
    <name type="common">Slender pitcher plant</name>
    <dbReference type="NCBI Taxonomy" id="150966"/>
    <lineage>
        <taxon>Eukaryota</taxon>
        <taxon>Viridiplantae</taxon>
        <taxon>Streptophyta</taxon>
        <taxon>Embryophyta</taxon>
        <taxon>Tracheophyta</taxon>
        <taxon>Spermatophyta</taxon>
        <taxon>Magnoliopsida</taxon>
        <taxon>eudicotyledons</taxon>
        <taxon>Gunneridae</taxon>
        <taxon>Pentapetalae</taxon>
        <taxon>Caryophyllales</taxon>
        <taxon>Nepenthaceae</taxon>
        <taxon>Nepenthes</taxon>
    </lineage>
</organism>
<feature type="binding site" evidence="5">
    <location>
        <position position="400"/>
    </location>
    <ligand>
        <name>Fe cation</name>
        <dbReference type="ChEBI" id="CHEBI:24875"/>
        <note>catalytic</note>
    </ligand>
</feature>
<reference evidence="7" key="1">
    <citation type="submission" date="2023-05" db="EMBL/GenBank/DDBJ databases">
        <title>Nepenthes gracilis genome sequencing.</title>
        <authorList>
            <person name="Fukushima K."/>
        </authorList>
    </citation>
    <scope>NUCLEOTIDE SEQUENCE</scope>
    <source>
        <strain evidence="7">SING2019-196</strain>
    </source>
</reference>
<evidence type="ECO:0000256" key="3">
    <source>
        <dbReference type="ARBA" id="ARBA00022964"/>
    </source>
</evidence>
<dbReference type="GO" id="GO:0010436">
    <property type="term" value="F:carotenoid dioxygenase activity"/>
    <property type="evidence" value="ECO:0007669"/>
    <property type="project" value="TreeGrafter"/>
</dbReference>
<keyword evidence="2 5" id="KW-0479">Metal-binding</keyword>
<keyword evidence="3" id="KW-0223">Dioxygenase</keyword>
<dbReference type="AlphaFoldDB" id="A0AAD3XZZ2"/>
<keyword evidence="4 5" id="KW-0408">Iron</keyword>
<accession>A0AAD3XZZ2</accession>
<feature type="binding site" evidence="5">
    <location>
        <position position="334"/>
    </location>
    <ligand>
        <name>Fe cation</name>
        <dbReference type="ChEBI" id="CHEBI:24875"/>
        <note>catalytic</note>
    </ligand>
</feature>
<dbReference type="PANTHER" id="PTHR10543:SF46">
    <property type="entry name" value="CAROTENOID CLEAVAGE DIOXYGENASE 4, CHLOROPLASTIC-RELATED"/>
    <property type="match status" value="1"/>
</dbReference>
<feature type="region of interest" description="Disordered" evidence="6">
    <location>
        <begin position="53"/>
        <end position="72"/>
    </location>
</feature>
<comment type="caution">
    <text evidence="7">The sequence shown here is derived from an EMBL/GenBank/DDBJ whole genome shotgun (WGS) entry which is preliminary data.</text>
</comment>
<evidence type="ECO:0000256" key="2">
    <source>
        <dbReference type="ARBA" id="ARBA00022723"/>
    </source>
</evidence>
<keyword evidence="8" id="KW-1185">Reference proteome</keyword>
<feature type="binding site" evidence="5">
    <location>
        <position position="285"/>
    </location>
    <ligand>
        <name>Fe cation</name>
        <dbReference type="ChEBI" id="CHEBI:24875"/>
        <note>catalytic</note>
    </ligand>
</feature>
<dbReference type="EMBL" id="BSYO01000024">
    <property type="protein sequence ID" value="GMH22500.1"/>
    <property type="molecule type" value="Genomic_DNA"/>
</dbReference>
<comment type="cofactor">
    <cofactor evidence="5">
        <name>Fe(2+)</name>
        <dbReference type="ChEBI" id="CHEBI:29033"/>
    </cofactor>
    <text evidence="5">Binds 1 Fe(2+) ion per subunit.</text>
</comment>
<evidence type="ECO:0000256" key="5">
    <source>
        <dbReference type="PIRSR" id="PIRSR604294-1"/>
    </source>
</evidence>
<name>A0AAD3XZZ2_NEPGR</name>
<evidence type="ECO:0000256" key="1">
    <source>
        <dbReference type="ARBA" id="ARBA00006787"/>
    </source>
</evidence>
<sequence>MDSLSSSFLSAVPHQNLLPLSKTPLPPINLLTNISSIRREEKTKFSTSPIIRSASTLPTQPPRSVAKPYTAPPTPKTTALLSKFFSAWEDIITKFIDPPDRPWVNPGFVFSGNFAPVDELPPTECPIIEGTLPSCLDGAYIRNGPNHQFLPRGPSHLFDGDGMLHCLRISGGRATFCSRYVKTYKYIIERKAGTKVIPNYFSDFHGLAATVARGVLWTARMIAYRFDQRNGIGVANTSVARFGDRLYAMCESDLPYEIRVTPHGDVETVGRYDFDGKHSISMTAHPKVDPDTGEVFAFRNRIITQLLTYFRLDADGNKQCDVPIFSMHRPFLLHDFAITKKYAIFPDIQFGMDLLGFFAKGEAPAAYIPSKVPRLGVIPRYATDNKKMRWFEVPGFNMYHAINAWDEEDDNGDECIILVAPNVSPIEHMIGRMELLQASMEKVKINLNTGKLTRHPLSPRNLELSVINPAYLGKKNKYVYAGMCDRVPTTTGVVKLDVSTAAEGGQVECTVACRMYGPRCYGGEPFFVARDPDNPNADEDDGYLVSYVHDEEREESKFIVMDAQSPTLDVVASVTLPQRVPYGFHGLFVRNKDLITL</sequence>
<dbReference type="GO" id="GO:0016121">
    <property type="term" value="P:carotene catabolic process"/>
    <property type="evidence" value="ECO:0007669"/>
    <property type="project" value="TreeGrafter"/>
</dbReference>
<gene>
    <name evidence="7" type="ORF">Nepgr_024343</name>
</gene>
<evidence type="ECO:0008006" key="9">
    <source>
        <dbReference type="Google" id="ProtNLM"/>
    </source>
</evidence>
<dbReference type="InterPro" id="IPR004294">
    <property type="entry name" value="Carotenoid_Oase"/>
</dbReference>
<keyword evidence="3" id="KW-0560">Oxidoreductase</keyword>
<evidence type="ECO:0000256" key="4">
    <source>
        <dbReference type="ARBA" id="ARBA00023004"/>
    </source>
</evidence>
<evidence type="ECO:0000313" key="8">
    <source>
        <dbReference type="Proteomes" id="UP001279734"/>
    </source>
</evidence>